<sequence>MEASDMPNDPQEMRPERQRISPKSRVERDERPLVLIVDDDERVRTALQELMMSAGIDSACFESTREFLDSELPDRPGCLILDVRLPGLSGLDLQNHLAMSDDAKPIIFLTGHGDIPMSVHAMKAGAVDFLTKPVRDQTLLDAVGVGIATDIARRESARVVKRHLERVAILTPRERQVLREIANGRLNKQIAFDLGITETTVKLHRGNVMRKMQAASVGEIIRAWEALPEGLREKETT</sequence>
<dbReference type="Gene3D" id="3.40.50.2300">
    <property type="match status" value="1"/>
</dbReference>
<keyword evidence="2 8" id="KW-0238">DNA-binding</keyword>
<dbReference type="PANTHER" id="PTHR44688:SF16">
    <property type="entry name" value="DNA-BINDING TRANSCRIPTIONAL ACTIVATOR DEVR_DOSR"/>
    <property type="match status" value="1"/>
</dbReference>
<evidence type="ECO:0000256" key="4">
    <source>
        <dbReference type="PROSITE-ProRule" id="PRU00169"/>
    </source>
</evidence>
<dbReference type="InterPro" id="IPR011006">
    <property type="entry name" value="CheY-like_superfamily"/>
</dbReference>
<keyword evidence="1" id="KW-0805">Transcription regulation</keyword>
<feature type="domain" description="HTH luxR-type" evidence="6">
    <location>
        <begin position="163"/>
        <end position="228"/>
    </location>
</feature>
<proteinExistence type="predicted"/>
<evidence type="ECO:0000256" key="5">
    <source>
        <dbReference type="SAM" id="MobiDB-lite"/>
    </source>
</evidence>
<dbReference type="PROSITE" id="PS50043">
    <property type="entry name" value="HTH_LUXR_2"/>
    <property type="match status" value="1"/>
</dbReference>
<evidence type="ECO:0000313" key="9">
    <source>
        <dbReference type="Proteomes" id="UP001156905"/>
    </source>
</evidence>
<organism evidence="8 9">
    <name type="scientific">Bradyrhizobium iriomotense</name>
    <dbReference type="NCBI Taxonomy" id="441950"/>
    <lineage>
        <taxon>Bacteria</taxon>
        <taxon>Pseudomonadati</taxon>
        <taxon>Pseudomonadota</taxon>
        <taxon>Alphaproteobacteria</taxon>
        <taxon>Hyphomicrobiales</taxon>
        <taxon>Nitrobacteraceae</taxon>
        <taxon>Bradyrhizobium</taxon>
    </lineage>
</organism>
<keyword evidence="3" id="KW-0804">Transcription</keyword>
<feature type="region of interest" description="Disordered" evidence="5">
    <location>
        <begin position="1"/>
        <end position="26"/>
    </location>
</feature>
<dbReference type="SMART" id="SM00448">
    <property type="entry name" value="REC"/>
    <property type="match status" value="1"/>
</dbReference>
<accession>A0ABQ6AVY5</accession>
<dbReference type="Pfam" id="PF00196">
    <property type="entry name" value="GerE"/>
    <property type="match status" value="1"/>
</dbReference>
<keyword evidence="4" id="KW-0597">Phosphoprotein</keyword>
<protein>
    <submittedName>
        <fullName evidence="8">DNA-binding response regulator</fullName>
    </submittedName>
</protein>
<feature type="compositionally biased region" description="Basic and acidic residues" evidence="5">
    <location>
        <begin position="11"/>
        <end position="26"/>
    </location>
</feature>
<evidence type="ECO:0000256" key="1">
    <source>
        <dbReference type="ARBA" id="ARBA00023015"/>
    </source>
</evidence>
<name>A0ABQ6AVY5_9BRAD</name>
<dbReference type="SUPFAM" id="SSF52172">
    <property type="entry name" value="CheY-like"/>
    <property type="match status" value="1"/>
</dbReference>
<keyword evidence="9" id="KW-1185">Reference proteome</keyword>
<dbReference type="InterPro" id="IPR001789">
    <property type="entry name" value="Sig_transdc_resp-reg_receiver"/>
</dbReference>
<dbReference type="Proteomes" id="UP001156905">
    <property type="component" value="Unassembled WGS sequence"/>
</dbReference>
<comment type="caution">
    <text evidence="8">The sequence shown here is derived from an EMBL/GenBank/DDBJ whole genome shotgun (WGS) entry which is preliminary data.</text>
</comment>
<dbReference type="CDD" id="cd17537">
    <property type="entry name" value="REC_FixJ"/>
    <property type="match status" value="1"/>
</dbReference>
<dbReference type="Pfam" id="PF00072">
    <property type="entry name" value="Response_reg"/>
    <property type="match status" value="1"/>
</dbReference>
<feature type="modified residue" description="4-aspartylphosphate" evidence="4">
    <location>
        <position position="82"/>
    </location>
</feature>
<dbReference type="InterPro" id="IPR000792">
    <property type="entry name" value="Tscrpt_reg_LuxR_C"/>
</dbReference>
<dbReference type="GO" id="GO:0003677">
    <property type="term" value="F:DNA binding"/>
    <property type="evidence" value="ECO:0007669"/>
    <property type="project" value="UniProtKB-KW"/>
</dbReference>
<dbReference type="SMART" id="SM00421">
    <property type="entry name" value="HTH_LUXR"/>
    <property type="match status" value="1"/>
</dbReference>
<evidence type="ECO:0000256" key="3">
    <source>
        <dbReference type="ARBA" id="ARBA00023163"/>
    </source>
</evidence>
<dbReference type="Gene3D" id="1.10.10.10">
    <property type="entry name" value="Winged helix-like DNA-binding domain superfamily/Winged helix DNA-binding domain"/>
    <property type="match status" value="1"/>
</dbReference>
<dbReference type="PROSITE" id="PS50110">
    <property type="entry name" value="RESPONSE_REGULATORY"/>
    <property type="match status" value="1"/>
</dbReference>
<dbReference type="PANTHER" id="PTHR44688">
    <property type="entry name" value="DNA-BINDING TRANSCRIPTIONAL ACTIVATOR DEVR_DOSR"/>
    <property type="match status" value="1"/>
</dbReference>
<dbReference type="InterPro" id="IPR036388">
    <property type="entry name" value="WH-like_DNA-bd_sf"/>
</dbReference>
<dbReference type="PRINTS" id="PR00038">
    <property type="entry name" value="HTHLUXR"/>
</dbReference>
<dbReference type="EMBL" id="BSOW01000002">
    <property type="protein sequence ID" value="GLR84068.1"/>
    <property type="molecule type" value="Genomic_DNA"/>
</dbReference>
<evidence type="ECO:0000313" key="8">
    <source>
        <dbReference type="EMBL" id="GLR84068.1"/>
    </source>
</evidence>
<feature type="domain" description="Response regulatory" evidence="7">
    <location>
        <begin position="33"/>
        <end position="147"/>
    </location>
</feature>
<dbReference type="InterPro" id="IPR016032">
    <property type="entry name" value="Sig_transdc_resp-reg_C-effctor"/>
</dbReference>
<dbReference type="SUPFAM" id="SSF46894">
    <property type="entry name" value="C-terminal effector domain of the bipartite response regulators"/>
    <property type="match status" value="1"/>
</dbReference>
<dbReference type="PROSITE" id="PS00622">
    <property type="entry name" value="HTH_LUXR_1"/>
    <property type="match status" value="1"/>
</dbReference>
<evidence type="ECO:0000256" key="2">
    <source>
        <dbReference type="ARBA" id="ARBA00023125"/>
    </source>
</evidence>
<gene>
    <name evidence="8" type="primary">nwsB_2</name>
    <name evidence="8" type="ORF">GCM10007857_07780</name>
</gene>
<evidence type="ECO:0000259" key="6">
    <source>
        <dbReference type="PROSITE" id="PS50043"/>
    </source>
</evidence>
<evidence type="ECO:0000259" key="7">
    <source>
        <dbReference type="PROSITE" id="PS50110"/>
    </source>
</evidence>
<dbReference type="CDD" id="cd06170">
    <property type="entry name" value="LuxR_C_like"/>
    <property type="match status" value="1"/>
</dbReference>
<reference evidence="9" key="1">
    <citation type="journal article" date="2019" name="Int. J. Syst. Evol. Microbiol.">
        <title>The Global Catalogue of Microorganisms (GCM) 10K type strain sequencing project: providing services to taxonomists for standard genome sequencing and annotation.</title>
        <authorList>
            <consortium name="The Broad Institute Genomics Platform"/>
            <consortium name="The Broad Institute Genome Sequencing Center for Infectious Disease"/>
            <person name="Wu L."/>
            <person name="Ma J."/>
        </authorList>
    </citation>
    <scope>NUCLEOTIDE SEQUENCE [LARGE SCALE GENOMIC DNA]</scope>
    <source>
        <strain evidence="9">NBRC 102520</strain>
    </source>
</reference>